<feature type="domain" description="Glutaredoxin" evidence="7">
    <location>
        <begin position="372"/>
        <end position="437"/>
    </location>
</feature>
<evidence type="ECO:0000256" key="4">
    <source>
        <dbReference type="ARBA" id="ARBA00022898"/>
    </source>
</evidence>
<dbReference type="InterPro" id="IPR002109">
    <property type="entry name" value="Glutaredoxin"/>
</dbReference>
<dbReference type="Pfam" id="PF00291">
    <property type="entry name" value="PALP"/>
    <property type="match status" value="1"/>
</dbReference>
<keyword evidence="9" id="KW-1185">Reference proteome</keyword>
<dbReference type="EC" id="2.5.1.47" evidence="3"/>
<dbReference type="InterPro" id="IPR050214">
    <property type="entry name" value="Cys_Synth/Cystath_Beta-Synth"/>
</dbReference>
<dbReference type="Proteomes" id="UP000623419">
    <property type="component" value="Unassembled WGS sequence"/>
</dbReference>
<dbReference type="InterPro" id="IPR036249">
    <property type="entry name" value="Thioredoxin-like_sf"/>
</dbReference>
<dbReference type="EMBL" id="BMKC01000003">
    <property type="protein sequence ID" value="GGA83382.1"/>
    <property type="molecule type" value="Genomic_DNA"/>
</dbReference>
<comment type="catalytic activity">
    <reaction evidence="5">
        <text>O-acetyl-L-serine + hydrogen sulfide = L-cysteine + acetate</text>
        <dbReference type="Rhea" id="RHEA:14829"/>
        <dbReference type="ChEBI" id="CHEBI:29919"/>
        <dbReference type="ChEBI" id="CHEBI:30089"/>
        <dbReference type="ChEBI" id="CHEBI:35235"/>
        <dbReference type="ChEBI" id="CHEBI:58340"/>
        <dbReference type="EC" id="2.5.1.47"/>
    </reaction>
</comment>
<evidence type="ECO:0000256" key="2">
    <source>
        <dbReference type="ARBA" id="ARBA00004962"/>
    </source>
</evidence>
<dbReference type="SUPFAM" id="SSF53686">
    <property type="entry name" value="Tryptophan synthase beta subunit-like PLP-dependent enzymes"/>
    <property type="match status" value="1"/>
</dbReference>
<dbReference type="Gene3D" id="3.40.30.10">
    <property type="entry name" value="Glutaredoxin"/>
    <property type="match status" value="1"/>
</dbReference>
<dbReference type="InterPro" id="IPR014025">
    <property type="entry name" value="Glutaredoxin_subgr"/>
</dbReference>
<accession>A0ABQ1HMH9</accession>
<dbReference type="Pfam" id="PF00462">
    <property type="entry name" value="Glutaredoxin"/>
    <property type="match status" value="1"/>
</dbReference>
<evidence type="ECO:0000256" key="5">
    <source>
        <dbReference type="ARBA" id="ARBA00047931"/>
    </source>
</evidence>
<evidence type="ECO:0000259" key="6">
    <source>
        <dbReference type="Pfam" id="PF00291"/>
    </source>
</evidence>
<dbReference type="InterPro" id="IPR001926">
    <property type="entry name" value="TrpB-like_PALP"/>
</dbReference>
<evidence type="ECO:0000256" key="3">
    <source>
        <dbReference type="ARBA" id="ARBA00012681"/>
    </source>
</evidence>
<dbReference type="InterPro" id="IPR036052">
    <property type="entry name" value="TrpB-like_PALP_sf"/>
</dbReference>
<dbReference type="Gene3D" id="3.40.50.1100">
    <property type="match status" value="2"/>
</dbReference>
<dbReference type="SUPFAM" id="SSF52833">
    <property type="entry name" value="Thioredoxin-like"/>
    <property type="match status" value="1"/>
</dbReference>
<evidence type="ECO:0000259" key="7">
    <source>
        <dbReference type="Pfam" id="PF00462"/>
    </source>
</evidence>
<dbReference type="PROSITE" id="PS00901">
    <property type="entry name" value="CYS_SYNTHASE"/>
    <property type="match status" value="1"/>
</dbReference>
<proteinExistence type="predicted"/>
<evidence type="ECO:0000256" key="1">
    <source>
        <dbReference type="ARBA" id="ARBA00001933"/>
    </source>
</evidence>
<comment type="caution">
    <text evidence="8">The sequence shown here is derived from an EMBL/GenBank/DDBJ whole genome shotgun (WGS) entry which is preliminary data.</text>
</comment>
<dbReference type="PRINTS" id="PR00160">
    <property type="entry name" value="GLUTAREDOXIN"/>
</dbReference>
<dbReference type="CDD" id="cd01561">
    <property type="entry name" value="CBS_like"/>
    <property type="match status" value="1"/>
</dbReference>
<evidence type="ECO:0000313" key="9">
    <source>
        <dbReference type="Proteomes" id="UP000623419"/>
    </source>
</evidence>
<organism evidence="8 9">
    <name type="scientific">Arenimonas soli</name>
    <dbReference type="NCBI Taxonomy" id="2269504"/>
    <lineage>
        <taxon>Bacteria</taxon>
        <taxon>Pseudomonadati</taxon>
        <taxon>Pseudomonadota</taxon>
        <taxon>Gammaproteobacteria</taxon>
        <taxon>Lysobacterales</taxon>
        <taxon>Lysobacteraceae</taxon>
        <taxon>Arenimonas</taxon>
    </lineage>
</organism>
<protein>
    <recommendedName>
        <fullName evidence="3">cysteine synthase</fullName>
        <ecNumber evidence="3">2.5.1.47</ecNumber>
    </recommendedName>
</protein>
<comment type="cofactor">
    <cofactor evidence="1">
        <name>pyridoxal 5'-phosphate</name>
        <dbReference type="ChEBI" id="CHEBI:597326"/>
    </cofactor>
</comment>
<gene>
    <name evidence="8" type="ORF">GCM10011521_22150</name>
</gene>
<keyword evidence="4" id="KW-0663">Pyridoxal phosphate</keyword>
<evidence type="ECO:0000313" key="8">
    <source>
        <dbReference type="EMBL" id="GGA83382.1"/>
    </source>
</evidence>
<comment type="pathway">
    <text evidence="2">Amino-acid biosynthesis; L-cysteine biosynthesis; L-cysteine from L-serine: step 2/2.</text>
</comment>
<feature type="domain" description="Tryptophan synthase beta chain-like PALP" evidence="6">
    <location>
        <begin position="10"/>
        <end position="298"/>
    </location>
</feature>
<name>A0ABQ1HMH9_9GAMM</name>
<dbReference type="PROSITE" id="PS51354">
    <property type="entry name" value="GLUTAREDOXIN_2"/>
    <property type="match status" value="1"/>
</dbReference>
<dbReference type="InterPro" id="IPR001216">
    <property type="entry name" value="P-phosphate_BS"/>
</dbReference>
<reference evidence="9" key="1">
    <citation type="journal article" date="2019" name="Int. J. Syst. Evol. Microbiol.">
        <title>The Global Catalogue of Microorganisms (GCM) 10K type strain sequencing project: providing services to taxonomists for standard genome sequencing and annotation.</title>
        <authorList>
            <consortium name="The Broad Institute Genomics Platform"/>
            <consortium name="The Broad Institute Genome Sequencing Center for Infectious Disease"/>
            <person name="Wu L."/>
            <person name="Ma J."/>
        </authorList>
    </citation>
    <scope>NUCLEOTIDE SEQUENCE [LARGE SCALE GENOMIC DNA]</scope>
    <source>
        <strain evidence="9">CGMCC 1.15905</strain>
    </source>
</reference>
<dbReference type="PANTHER" id="PTHR10314">
    <property type="entry name" value="CYSTATHIONINE BETA-SYNTHASE"/>
    <property type="match status" value="1"/>
</dbReference>
<sequence length="489" mass="51868">MTAPLPSVLATIGRTPVVRLDRLAPPGARLYAKLEAANPGGSVKDRMALAMIEAAEASGELRPGQTVVEASSGNTGIALAMVCAAKGYPLVIVMAEQFSVERRRLMRYLGARVVLTPAHLKGSGMVEKAGELARRHGWFWPQQFENEANADVHARTTAVEILASFEGRRLDYVVLGAGTGGTARGLARVLRQQRPETRLVLCEPDNAPVLSGGPAAFRPHPMQGWTPDFVSHHCARLLKEGGVHRVLAVSGEAAIAQAHALARREGILAGITSGATVAGALQLLDQSPDAHVLAVLPDTGERYLSTPLFDAIGQDMDAIEWDISRSSPFARFDQAPAATPAPAPAPATTPSIDAQARRLLAAALADPTAPLVVYGLSWCEFGWSVRKLFDALGADYRWINLDEPELLATDLGLRLRAALEQRTGSRTLPQVFLGGQFLGGCSETFAAHADGSLASRLDALGRPPRRSSVPDAGQLLPAWRQKVAASAGS</sequence>